<evidence type="ECO:0000256" key="2">
    <source>
        <dbReference type="ARBA" id="ARBA00011955"/>
    </source>
</evidence>
<dbReference type="RefSeq" id="WP_258811793.1">
    <property type="nucleotide sequence ID" value="NZ_JANUGU010000003.1"/>
</dbReference>
<evidence type="ECO:0000256" key="10">
    <source>
        <dbReference type="ARBA" id="ARBA00048540"/>
    </source>
</evidence>
<evidence type="ECO:0000256" key="6">
    <source>
        <dbReference type="ARBA" id="ARBA00022723"/>
    </source>
</evidence>
<keyword evidence="5 11" id="KW-0808">Transferase</keyword>
<protein>
    <recommendedName>
        <fullName evidence="3">FAD:protein FMN transferase</fullName>
        <ecNumber evidence="2">2.7.1.180</ecNumber>
    </recommendedName>
    <alternativeName>
        <fullName evidence="9">Flavin transferase</fullName>
    </alternativeName>
</protein>
<dbReference type="PANTHER" id="PTHR30040">
    <property type="entry name" value="THIAMINE BIOSYNTHESIS LIPOPROTEIN APBE"/>
    <property type="match status" value="1"/>
</dbReference>
<keyword evidence="4" id="KW-0285">Flavoprotein</keyword>
<comment type="cofactor">
    <cofactor evidence="1">
        <name>Mg(2+)</name>
        <dbReference type="ChEBI" id="CHEBI:18420"/>
    </cofactor>
</comment>
<name>A0ABT2CXB5_9BURK</name>
<evidence type="ECO:0000256" key="4">
    <source>
        <dbReference type="ARBA" id="ARBA00022630"/>
    </source>
</evidence>
<dbReference type="SUPFAM" id="SSF143631">
    <property type="entry name" value="ApbE-like"/>
    <property type="match status" value="1"/>
</dbReference>
<evidence type="ECO:0000256" key="8">
    <source>
        <dbReference type="ARBA" id="ARBA00022842"/>
    </source>
</evidence>
<keyword evidence="12" id="KW-1185">Reference proteome</keyword>
<dbReference type="EMBL" id="JANUGU010000003">
    <property type="protein sequence ID" value="MCS0658597.1"/>
    <property type="molecule type" value="Genomic_DNA"/>
</dbReference>
<evidence type="ECO:0000313" key="12">
    <source>
        <dbReference type="Proteomes" id="UP001204621"/>
    </source>
</evidence>
<comment type="caution">
    <text evidence="11">The sequence shown here is derived from an EMBL/GenBank/DDBJ whole genome shotgun (WGS) entry which is preliminary data.</text>
</comment>
<evidence type="ECO:0000256" key="1">
    <source>
        <dbReference type="ARBA" id="ARBA00001946"/>
    </source>
</evidence>
<dbReference type="Proteomes" id="UP001204621">
    <property type="component" value="Unassembled WGS sequence"/>
</dbReference>
<keyword evidence="8" id="KW-0460">Magnesium</keyword>
<dbReference type="EC" id="2.7.1.180" evidence="2"/>
<evidence type="ECO:0000256" key="3">
    <source>
        <dbReference type="ARBA" id="ARBA00016337"/>
    </source>
</evidence>
<keyword evidence="6" id="KW-0479">Metal-binding</keyword>
<dbReference type="InterPro" id="IPR024932">
    <property type="entry name" value="ApbE"/>
</dbReference>
<evidence type="ECO:0000256" key="5">
    <source>
        <dbReference type="ARBA" id="ARBA00022679"/>
    </source>
</evidence>
<comment type="catalytic activity">
    <reaction evidence="10">
        <text>L-threonyl-[protein] + FAD = FMN-L-threonyl-[protein] + AMP + H(+)</text>
        <dbReference type="Rhea" id="RHEA:36847"/>
        <dbReference type="Rhea" id="RHEA-COMP:11060"/>
        <dbReference type="Rhea" id="RHEA-COMP:11061"/>
        <dbReference type="ChEBI" id="CHEBI:15378"/>
        <dbReference type="ChEBI" id="CHEBI:30013"/>
        <dbReference type="ChEBI" id="CHEBI:57692"/>
        <dbReference type="ChEBI" id="CHEBI:74257"/>
        <dbReference type="ChEBI" id="CHEBI:456215"/>
        <dbReference type="EC" id="2.7.1.180"/>
    </reaction>
</comment>
<proteinExistence type="predicted"/>
<evidence type="ECO:0000313" key="11">
    <source>
        <dbReference type="EMBL" id="MCS0658597.1"/>
    </source>
</evidence>
<dbReference type="Pfam" id="PF02424">
    <property type="entry name" value="ApbE"/>
    <property type="match status" value="1"/>
</dbReference>
<dbReference type="GO" id="GO:0016740">
    <property type="term" value="F:transferase activity"/>
    <property type="evidence" value="ECO:0007669"/>
    <property type="project" value="UniProtKB-KW"/>
</dbReference>
<sequence length="270" mass="28512">MIRRAQPWLGTMVEISAEGSHDALTDAFAAIARVHGLMSFHDAHSDVSRINRAAPGDTVHIDRDTWEVLRIAADIGRLSGGAFDIACAPRLVAWQVLPAPQATSPAVLKFERVLALEREGVVRKLAAGWIDLGGIAKGYAVDLAVECLQRAGVRSGCVNAGGDLRVFGELRLPVSIRSPRNPGVAAAVLELEDCALATSGSYFSSREVDGRVMVSALVDARDGTAIVNDRSASVRAPRCVLADALTKVVLATGDVRHPALSACEASAFLI</sequence>
<dbReference type="PANTHER" id="PTHR30040:SF2">
    <property type="entry name" value="FAD:PROTEIN FMN TRANSFERASE"/>
    <property type="match status" value="1"/>
</dbReference>
<organism evidence="11 12">
    <name type="scientific">Massilia terrae</name>
    <dbReference type="NCBI Taxonomy" id="1811224"/>
    <lineage>
        <taxon>Bacteria</taxon>
        <taxon>Pseudomonadati</taxon>
        <taxon>Pseudomonadota</taxon>
        <taxon>Betaproteobacteria</taxon>
        <taxon>Burkholderiales</taxon>
        <taxon>Oxalobacteraceae</taxon>
        <taxon>Telluria group</taxon>
        <taxon>Massilia</taxon>
    </lineage>
</organism>
<evidence type="ECO:0000256" key="9">
    <source>
        <dbReference type="ARBA" id="ARBA00031306"/>
    </source>
</evidence>
<dbReference type="Gene3D" id="3.10.520.10">
    <property type="entry name" value="ApbE-like domains"/>
    <property type="match status" value="1"/>
</dbReference>
<accession>A0ABT2CXB5</accession>
<gene>
    <name evidence="11" type="ORF">NX778_11025</name>
</gene>
<evidence type="ECO:0000256" key="7">
    <source>
        <dbReference type="ARBA" id="ARBA00022827"/>
    </source>
</evidence>
<keyword evidence="7" id="KW-0274">FAD</keyword>
<reference evidence="11 12" key="1">
    <citation type="submission" date="2022-08" db="EMBL/GenBank/DDBJ databases">
        <title>Reclassification of Massilia species as members of the genera Telluria, Duganella, Pseudoduganella, Mokoshia gen. nov. and Zemynaea gen. nov. using orthogonal and non-orthogonal genome-based approaches.</title>
        <authorList>
            <person name="Bowman J.P."/>
        </authorList>
    </citation>
    <scope>NUCLEOTIDE SEQUENCE [LARGE SCALE GENOMIC DNA]</scope>
    <source>
        <strain evidence="11 12">JCM 31606</strain>
    </source>
</reference>
<dbReference type="InterPro" id="IPR003374">
    <property type="entry name" value="ApbE-like_sf"/>
</dbReference>